<proteinExistence type="predicted"/>
<dbReference type="EMBL" id="GBXM01027681">
    <property type="protein sequence ID" value="JAH80896.1"/>
    <property type="molecule type" value="Transcribed_RNA"/>
</dbReference>
<name>A0A0E9VS63_ANGAN</name>
<evidence type="ECO:0000313" key="1">
    <source>
        <dbReference type="EMBL" id="JAH80896.1"/>
    </source>
</evidence>
<organism evidence="1">
    <name type="scientific">Anguilla anguilla</name>
    <name type="common">European freshwater eel</name>
    <name type="synonym">Muraena anguilla</name>
    <dbReference type="NCBI Taxonomy" id="7936"/>
    <lineage>
        <taxon>Eukaryota</taxon>
        <taxon>Metazoa</taxon>
        <taxon>Chordata</taxon>
        <taxon>Craniata</taxon>
        <taxon>Vertebrata</taxon>
        <taxon>Euteleostomi</taxon>
        <taxon>Actinopterygii</taxon>
        <taxon>Neopterygii</taxon>
        <taxon>Teleostei</taxon>
        <taxon>Anguilliformes</taxon>
        <taxon>Anguillidae</taxon>
        <taxon>Anguilla</taxon>
    </lineage>
</organism>
<sequence>MFSLKRCNNQCFIVSFNNYKM</sequence>
<protein>
    <submittedName>
        <fullName evidence="1">Uncharacterized protein</fullName>
    </submittedName>
</protein>
<reference evidence="1" key="2">
    <citation type="journal article" date="2015" name="Fish Shellfish Immunol.">
        <title>Early steps in the European eel (Anguilla anguilla)-Vibrio vulnificus interaction in the gills: Role of the RtxA13 toxin.</title>
        <authorList>
            <person name="Callol A."/>
            <person name="Pajuelo D."/>
            <person name="Ebbesson L."/>
            <person name="Teles M."/>
            <person name="MacKenzie S."/>
            <person name="Amaro C."/>
        </authorList>
    </citation>
    <scope>NUCLEOTIDE SEQUENCE</scope>
</reference>
<reference evidence="1" key="1">
    <citation type="submission" date="2014-11" db="EMBL/GenBank/DDBJ databases">
        <authorList>
            <person name="Amaro Gonzalez C."/>
        </authorList>
    </citation>
    <scope>NUCLEOTIDE SEQUENCE</scope>
</reference>
<accession>A0A0E9VS63</accession>
<dbReference type="AlphaFoldDB" id="A0A0E9VS63"/>